<evidence type="ECO:0000256" key="7">
    <source>
        <dbReference type="ARBA" id="ARBA00022982"/>
    </source>
</evidence>
<dbReference type="PANTHER" id="PTHR42809">
    <property type="entry name" value="FLAVODOXIN 2"/>
    <property type="match status" value="1"/>
</dbReference>
<evidence type="ECO:0000256" key="8">
    <source>
        <dbReference type="RuleBase" id="RU367037"/>
    </source>
</evidence>
<keyword evidence="11" id="KW-1185">Reference proteome</keyword>
<comment type="function">
    <text evidence="2 8">Low-potential electron donor to a number of redox enzymes.</text>
</comment>
<evidence type="ECO:0000256" key="3">
    <source>
        <dbReference type="ARBA" id="ARBA00005267"/>
    </source>
</evidence>
<keyword evidence="4 8" id="KW-0813">Transport</keyword>
<evidence type="ECO:0000259" key="9">
    <source>
        <dbReference type="PROSITE" id="PS50902"/>
    </source>
</evidence>
<dbReference type="InterPro" id="IPR001226">
    <property type="entry name" value="Flavodoxin_CS"/>
</dbReference>
<dbReference type="HOGENOM" id="CLU_051402_4_2_9"/>
<proteinExistence type="inferred from homology"/>
<feature type="domain" description="Flavodoxin-like" evidence="9">
    <location>
        <begin position="12"/>
        <end position="152"/>
    </location>
</feature>
<keyword evidence="6 8" id="KW-0288">FMN</keyword>
<sequence length="156" mass="16968">MNEKESGIMATALIVYASLTGNTEEIADILAEALEERGVEVDVKECTSAQASEFHNYDINVVATYTYGTDGDLPDEIVDFYEELEEEDLTGKVYGALGSGDTFYDKFCQSVLDFDAQFAKTGAKKGAENVLVDLNAEAEDIEHIQAFAQSLVEALA</sequence>
<protein>
    <recommendedName>
        <fullName evidence="8">Flavodoxin</fullName>
    </recommendedName>
</protein>
<evidence type="ECO:0000256" key="4">
    <source>
        <dbReference type="ARBA" id="ARBA00022448"/>
    </source>
</evidence>
<dbReference type="InterPro" id="IPR050619">
    <property type="entry name" value="Flavodoxin"/>
</dbReference>
<dbReference type="PANTHER" id="PTHR42809:SF1">
    <property type="entry name" value="FLAVODOXIN 1"/>
    <property type="match status" value="1"/>
</dbReference>
<comment type="caution">
    <text evidence="10">The sequence shown here is derived from an EMBL/GenBank/DDBJ whole genome shotgun (WGS) entry which is preliminary data.</text>
</comment>
<evidence type="ECO:0000256" key="5">
    <source>
        <dbReference type="ARBA" id="ARBA00022630"/>
    </source>
</evidence>
<organism evidence="10 11">
    <name type="scientific">Granulicatella adiacens ATCC 49175</name>
    <dbReference type="NCBI Taxonomy" id="638301"/>
    <lineage>
        <taxon>Bacteria</taxon>
        <taxon>Bacillati</taxon>
        <taxon>Bacillota</taxon>
        <taxon>Bacilli</taxon>
        <taxon>Lactobacillales</taxon>
        <taxon>Carnobacteriaceae</taxon>
        <taxon>Granulicatella</taxon>
    </lineage>
</organism>
<gene>
    <name evidence="10" type="primary">fld</name>
    <name evidence="10" type="ORF">HMPREF0444_0915</name>
</gene>
<dbReference type="Pfam" id="PF00258">
    <property type="entry name" value="Flavodoxin_1"/>
    <property type="match status" value="1"/>
</dbReference>
<dbReference type="SUPFAM" id="SSF52218">
    <property type="entry name" value="Flavoproteins"/>
    <property type="match status" value="1"/>
</dbReference>
<dbReference type="eggNOG" id="COG0716">
    <property type="taxonomic scope" value="Bacteria"/>
</dbReference>
<evidence type="ECO:0000313" key="10">
    <source>
        <dbReference type="EMBL" id="EEW37556.1"/>
    </source>
</evidence>
<dbReference type="InterPro" id="IPR008254">
    <property type="entry name" value="Flavodoxin/NO_synth"/>
</dbReference>
<dbReference type="Proteomes" id="UP000005926">
    <property type="component" value="Unassembled WGS sequence"/>
</dbReference>
<dbReference type="Gene3D" id="3.40.50.360">
    <property type="match status" value="1"/>
</dbReference>
<evidence type="ECO:0000256" key="6">
    <source>
        <dbReference type="ARBA" id="ARBA00022643"/>
    </source>
</evidence>
<dbReference type="InterPro" id="IPR010087">
    <property type="entry name" value="Flav_short"/>
</dbReference>
<evidence type="ECO:0000313" key="11">
    <source>
        <dbReference type="Proteomes" id="UP000005926"/>
    </source>
</evidence>
<accession>C8NG70</accession>
<name>C8NG70_9LACT</name>
<dbReference type="EMBL" id="ACKZ01000016">
    <property type="protein sequence ID" value="EEW37556.1"/>
    <property type="molecule type" value="Genomic_DNA"/>
</dbReference>
<dbReference type="PROSITE" id="PS50902">
    <property type="entry name" value="FLAVODOXIN_LIKE"/>
    <property type="match status" value="1"/>
</dbReference>
<dbReference type="PROSITE" id="PS00201">
    <property type="entry name" value="FLAVODOXIN"/>
    <property type="match status" value="1"/>
</dbReference>
<dbReference type="STRING" id="638301.HMPREF0444_0915"/>
<keyword evidence="5 8" id="KW-0285">Flavoprotein</keyword>
<comment type="similarity">
    <text evidence="3 8">Belongs to the flavodoxin family.</text>
</comment>
<keyword evidence="7 8" id="KW-0249">Electron transport</keyword>
<dbReference type="GO" id="GO:0009055">
    <property type="term" value="F:electron transfer activity"/>
    <property type="evidence" value="ECO:0007669"/>
    <property type="project" value="UniProtKB-UniRule"/>
</dbReference>
<dbReference type="NCBIfam" id="NF005587">
    <property type="entry name" value="PRK07308.1"/>
    <property type="match status" value="1"/>
</dbReference>
<comment type="cofactor">
    <cofactor evidence="1 8">
        <name>FMN</name>
        <dbReference type="ChEBI" id="CHEBI:58210"/>
    </cofactor>
</comment>
<dbReference type="AlphaFoldDB" id="C8NG70"/>
<dbReference type="InterPro" id="IPR029039">
    <property type="entry name" value="Flavoprotein-like_sf"/>
</dbReference>
<dbReference type="NCBIfam" id="TIGR01753">
    <property type="entry name" value="flav_short"/>
    <property type="match status" value="1"/>
</dbReference>
<evidence type="ECO:0000256" key="2">
    <source>
        <dbReference type="ARBA" id="ARBA00003297"/>
    </source>
</evidence>
<reference evidence="10 11" key="1">
    <citation type="submission" date="2009-08" db="EMBL/GenBank/DDBJ databases">
        <authorList>
            <person name="Muzny D."/>
            <person name="Qin X."/>
            <person name="Deng J."/>
            <person name="Jiang H."/>
            <person name="Liu Y."/>
            <person name="Qu J."/>
            <person name="Song X.-Z."/>
            <person name="Zhang L."/>
            <person name="Thornton R."/>
            <person name="Coyle M."/>
            <person name="Francisco L."/>
            <person name="Jackson L."/>
            <person name="Javaid M."/>
            <person name="Korchina V."/>
            <person name="Kovar C."/>
            <person name="Mata R."/>
            <person name="Mathew T."/>
            <person name="Ngo R."/>
            <person name="Nguyen L."/>
            <person name="Nguyen N."/>
            <person name="Okwuonu G."/>
            <person name="Ongeri F."/>
            <person name="Pham C."/>
            <person name="Simmons D."/>
            <person name="Wilczek-Boney K."/>
            <person name="Hale W."/>
            <person name="Jakkamsetti A."/>
            <person name="Pham P."/>
            <person name="Ruth R."/>
            <person name="San Lucas F."/>
            <person name="Warren J."/>
            <person name="Zhang J."/>
            <person name="Zhao Z."/>
            <person name="Zhou C."/>
            <person name="Zhu D."/>
            <person name="Lee S."/>
            <person name="Bess C."/>
            <person name="Blankenburg K."/>
            <person name="Forbes L."/>
            <person name="Fu Q."/>
            <person name="Gubbala S."/>
            <person name="Hirani K."/>
            <person name="Jayaseelan J.C."/>
            <person name="Lara F."/>
            <person name="Munidasa M."/>
            <person name="Palculict T."/>
            <person name="Patil S."/>
            <person name="Pu L.-L."/>
            <person name="Saada N."/>
            <person name="Tang L."/>
            <person name="Weissenberger G."/>
            <person name="Zhu Y."/>
            <person name="Hemphill L."/>
            <person name="Shang Y."/>
            <person name="Youmans B."/>
            <person name="Ayvaz T."/>
            <person name="Ross M."/>
            <person name="Santibanez J."/>
            <person name="Aqrawi P."/>
            <person name="Gross S."/>
            <person name="Joshi V."/>
            <person name="Fowler G."/>
            <person name="Nazareth L."/>
            <person name="Reid J."/>
            <person name="Worley K."/>
            <person name="Petrosino J."/>
            <person name="Highlander S."/>
            <person name="Gibbs R."/>
        </authorList>
    </citation>
    <scope>NUCLEOTIDE SEQUENCE [LARGE SCALE GENOMIC DNA]</scope>
    <source>
        <strain evidence="10 11">ATCC 49175</strain>
    </source>
</reference>
<dbReference type="GO" id="GO:0016651">
    <property type="term" value="F:oxidoreductase activity, acting on NAD(P)H"/>
    <property type="evidence" value="ECO:0007669"/>
    <property type="project" value="UniProtKB-ARBA"/>
</dbReference>
<dbReference type="GO" id="GO:0010181">
    <property type="term" value="F:FMN binding"/>
    <property type="evidence" value="ECO:0007669"/>
    <property type="project" value="UniProtKB-UniRule"/>
</dbReference>
<evidence type="ECO:0000256" key="1">
    <source>
        <dbReference type="ARBA" id="ARBA00001917"/>
    </source>
</evidence>